<evidence type="ECO:0000313" key="2">
    <source>
        <dbReference type="EMBL" id="MPC44134.1"/>
    </source>
</evidence>
<name>A0A5B7FI56_PORTR</name>
<reference evidence="2 3" key="1">
    <citation type="submission" date="2019-05" db="EMBL/GenBank/DDBJ databases">
        <title>Another draft genome of Portunus trituberculatus and its Hox gene families provides insights of decapod evolution.</title>
        <authorList>
            <person name="Jeong J.-H."/>
            <person name="Song I."/>
            <person name="Kim S."/>
            <person name="Choi T."/>
            <person name="Kim D."/>
            <person name="Ryu S."/>
            <person name="Kim W."/>
        </authorList>
    </citation>
    <scope>NUCLEOTIDE SEQUENCE [LARGE SCALE GENOMIC DNA]</scope>
    <source>
        <tissue evidence="2">Muscle</tissue>
    </source>
</reference>
<keyword evidence="1" id="KW-1133">Transmembrane helix</keyword>
<feature type="transmembrane region" description="Helical" evidence="1">
    <location>
        <begin position="7"/>
        <end position="24"/>
    </location>
</feature>
<dbReference type="EMBL" id="VSRR010006140">
    <property type="protein sequence ID" value="MPC44134.1"/>
    <property type="molecule type" value="Genomic_DNA"/>
</dbReference>
<keyword evidence="3" id="KW-1185">Reference proteome</keyword>
<dbReference type="AlphaFoldDB" id="A0A5B7FI56"/>
<keyword evidence="1" id="KW-0472">Membrane</keyword>
<dbReference type="Proteomes" id="UP000324222">
    <property type="component" value="Unassembled WGS sequence"/>
</dbReference>
<evidence type="ECO:0000256" key="1">
    <source>
        <dbReference type="SAM" id="Phobius"/>
    </source>
</evidence>
<keyword evidence="1" id="KW-0812">Transmembrane</keyword>
<accession>A0A5B7FI56</accession>
<comment type="caution">
    <text evidence="2">The sequence shown here is derived from an EMBL/GenBank/DDBJ whole genome shotgun (WGS) entry which is preliminary data.</text>
</comment>
<feature type="transmembrane region" description="Helical" evidence="1">
    <location>
        <begin position="64"/>
        <end position="80"/>
    </location>
</feature>
<proteinExistence type="predicted"/>
<sequence length="81" mass="9730">MHLLKELIYVLNGLFWCILAFYAPKLRNAGKTHHLLKERKCVKNGLFWCILAFYTPKLKNTGKILYFLKRLIYVFLVILWK</sequence>
<evidence type="ECO:0000313" key="3">
    <source>
        <dbReference type="Proteomes" id="UP000324222"/>
    </source>
</evidence>
<organism evidence="2 3">
    <name type="scientific">Portunus trituberculatus</name>
    <name type="common">Swimming crab</name>
    <name type="synonym">Neptunus trituberculatus</name>
    <dbReference type="NCBI Taxonomy" id="210409"/>
    <lineage>
        <taxon>Eukaryota</taxon>
        <taxon>Metazoa</taxon>
        <taxon>Ecdysozoa</taxon>
        <taxon>Arthropoda</taxon>
        <taxon>Crustacea</taxon>
        <taxon>Multicrustacea</taxon>
        <taxon>Malacostraca</taxon>
        <taxon>Eumalacostraca</taxon>
        <taxon>Eucarida</taxon>
        <taxon>Decapoda</taxon>
        <taxon>Pleocyemata</taxon>
        <taxon>Brachyura</taxon>
        <taxon>Eubrachyura</taxon>
        <taxon>Portunoidea</taxon>
        <taxon>Portunidae</taxon>
        <taxon>Portuninae</taxon>
        <taxon>Portunus</taxon>
    </lineage>
</organism>
<protein>
    <submittedName>
        <fullName evidence="2">Uncharacterized protein</fullName>
    </submittedName>
</protein>
<gene>
    <name evidence="2" type="ORF">E2C01_037798</name>
</gene>